<comment type="caution">
    <text evidence="3">The sequence shown here is derived from an EMBL/GenBank/DDBJ whole genome shotgun (WGS) entry which is preliminary data.</text>
</comment>
<accession>A0A176VQY7</accession>
<keyword evidence="1" id="KW-0175">Coiled coil</keyword>
<reference evidence="3" key="1">
    <citation type="submission" date="2016-03" db="EMBL/GenBank/DDBJ databases">
        <title>Mechanisms controlling the formation of the plant cell surface in tip-growing cells are functionally conserved among land plants.</title>
        <authorList>
            <person name="Honkanen S."/>
            <person name="Jones V.A."/>
            <person name="Morieri G."/>
            <person name="Champion C."/>
            <person name="Hetherington A.J."/>
            <person name="Kelly S."/>
            <person name="Saint-Marcoux D."/>
            <person name="Proust H."/>
            <person name="Prescott H."/>
            <person name="Dolan L."/>
        </authorList>
    </citation>
    <scope>NUCLEOTIDE SEQUENCE [LARGE SCALE GENOMIC DNA]</scope>
    <source>
        <tissue evidence="3">Whole gametophyte</tissue>
    </source>
</reference>
<dbReference type="EMBL" id="LVLJ01003229">
    <property type="protein sequence ID" value="OAE22286.1"/>
    <property type="molecule type" value="Genomic_DNA"/>
</dbReference>
<keyword evidence="4" id="KW-1185">Reference proteome</keyword>
<evidence type="ECO:0000256" key="1">
    <source>
        <dbReference type="SAM" id="Coils"/>
    </source>
</evidence>
<organism evidence="3 4">
    <name type="scientific">Marchantia polymorpha subsp. ruderalis</name>
    <dbReference type="NCBI Taxonomy" id="1480154"/>
    <lineage>
        <taxon>Eukaryota</taxon>
        <taxon>Viridiplantae</taxon>
        <taxon>Streptophyta</taxon>
        <taxon>Embryophyta</taxon>
        <taxon>Marchantiophyta</taxon>
        <taxon>Marchantiopsida</taxon>
        <taxon>Marchantiidae</taxon>
        <taxon>Marchantiales</taxon>
        <taxon>Marchantiaceae</taxon>
        <taxon>Marchantia</taxon>
    </lineage>
</organism>
<proteinExistence type="predicted"/>
<evidence type="ECO:0000256" key="2">
    <source>
        <dbReference type="SAM" id="MobiDB-lite"/>
    </source>
</evidence>
<gene>
    <name evidence="3" type="ORF">AXG93_3674s1000</name>
</gene>
<feature type="coiled-coil region" evidence="1">
    <location>
        <begin position="153"/>
        <end position="317"/>
    </location>
</feature>
<name>A0A176VQY7_MARPO</name>
<evidence type="ECO:0000313" key="3">
    <source>
        <dbReference type="EMBL" id="OAE22286.1"/>
    </source>
</evidence>
<feature type="compositionally biased region" description="Basic and acidic residues" evidence="2">
    <location>
        <begin position="1"/>
        <end position="19"/>
    </location>
</feature>
<feature type="region of interest" description="Disordered" evidence="2">
    <location>
        <begin position="1"/>
        <end position="42"/>
    </location>
</feature>
<protein>
    <submittedName>
        <fullName evidence="3">Uncharacterized protein</fullName>
    </submittedName>
</protein>
<dbReference type="Proteomes" id="UP000077202">
    <property type="component" value="Unassembled WGS sequence"/>
</dbReference>
<sequence>MGLLTTEKEKQFPKKREILTAESSEGTEYDTRRPSIPQQTTVRGPIQVKVVRRWEKSERRVAKRRRLVSDDEGDLALEVRRTETEVDVIRQSRTRARPKKRANMELVAAEVLDSSVEKTVVPIESGRCADLEEICGGLRKSNENGQKMTADLLTRLEKSREAYEETVKRSKRLITSAEKREKKHFEELATLEARRAEEVRIAEELRGKIAEAKTAEEDLRSKILEIEGKCEAEFRRAEELSASLTEGVRKHEEELANWAKKLTDCESARTSEVECKLKVELECRWLWEQLGKEDMRLQESQRRMEKAEEAYRQLRGETTDELKLCLEKCMNGFVMWGLQHLM</sequence>
<dbReference type="AlphaFoldDB" id="A0A176VQY7"/>
<evidence type="ECO:0000313" key="4">
    <source>
        <dbReference type="Proteomes" id="UP000077202"/>
    </source>
</evidence>